<comment type="caution">
    <text evidence="1">The sequence shown here is derived from an EMBL/GenBank/DDBJ whole genome shotgun (WGS) entry which is preliminary data.</text>
</comment>
<evidence type="ECO:0000313" key="1">
    <source>
        <dbReference type="EMBL" id="MFD1481294.1"/>
    </source>
</evidence>
<dbReference type="RefSeq" id="WP_131577473.1">
    <property type="nucleotide sequence ID" value="NZ_CBCSAJ010000009.1"/>
</dbReference>
<sequence>MNVQASNLDMDKLRKVRALMAGGKTDGERRAAMSKAEALAARAGLTLQAALSRLDAPSAKPANMFTGFDDWMEAKEPGYKVKEAARRADKEAQRRARCRELLAEYGSEDAVFAPTDTEAALRDALAHLADADNPFWGYRGFKYCDGPTDAMWQAMRGAVRVPETVQAAWATHQAHEARTAARCTFEPGYTSHEWEEAWRSALEHLLDNLRTPTAQGITARLDWMDYLANLDMARGADADRALIAALRADFATFVAPVQSGRPSTADRRAEVLTVLQAEPSLSDRAIARRVGCSPQTVGNIRRGMAA</sequence>
<dbReference type="Proteomes" id="UP001597302">
    <property type="component" value="Unassembled WGS sequence"/>
</dbReference>
<organism evidence="1 2">
    <name type="scientific">Paracoccus nototheniae</name>
    <dbReference type="NCBI Taxonomy" id="2489002"/>
    <lineage>
        <taxon>Bacteria</taxon>
        <taxon>Pseudomonadati</taxon>
        <taxon>Pseudomonadota</taxon>
        <taxon>Alphaproteobacteria</taxon>
        <taxon>Rhodobacterales</taxon>
        <taxon>Paracoccaceae</taxon>
        <taxon>Paracoccus</taxon>
    </lineage>
</organism>
<protein>
    <submittedName>
        <fullName evidence="1">AsnC family protein</fullName>
    </submittedName>
</protein>
<evidence type="ECO:0000313" key="2">
    <source>
        <dbReference type="Proteomes" id="UP001597302"/>
    </source>
</evidence>
<gene>
    <name evidence="1" type="ORF">ACFQ5P_08300</name>
</gene>
<name>A0ABW4DXF0_9RHOB</name>
<dbReference type="EMBL" id="JBHTOQ010000019">
    <property type="protein sequence ID" value="MFD1481294.1"/>
    <property type="molecule type" value="Genomic_DNA"/>
</dbReference>
<accession>A0ABW4DXF0</accession>
<reference evidence="2" key="1">
    <citation type="journal article" date="2019" name="Int. J. Syst. Evol. Microbiol.">
        <title>The Global Catalogue of Microorganisms (GCM) 10K type strain sequencing project: providing services to taxonomists for standard genome sequencing and annotation.</title>
        <authorList>
            <consortium name="The Broad Institute Genomics Platform"/>
            <consortium name="The Broad Institute Genome Sequencing Center for Infectious Disease"/>
            <person name="Wu L."/>
            <person name="Ma J."/>
        </authorList>
    </citation>
    <scope>NUCLEOTIDE SEQUENCE [LARGE SCALE GENOMIC DNA]</scope>
    <source>
        <strain evidence="2">CCM 8875</strain>
    </source>
</reference>
<keyword evidence="2" id="KW-1185">Reference proteome</keyword>
<proteinExistence type="predicted"/>